<dbReference type="EMBL" id="RXTL01000041">
    <property type="protein sequence ID" value="RTS40567.1"/>
    <property type="molecule type" value="Genomic_DNA"/>
</dbReference>
<evidence type="ECO:0000313" key="3">
    <source>
        <dbReference type="EMBL" id="MUI39811.1"/>
    </source>
</evidence>
<dbReference type="Proteomes" id="UP000433532">
    <property type="component" value="Unassembled WGS sequence"/>
</dbReference>
<dbReference type="Pfam" id="PF13391">
    <property type="entry name" value="HNH_2"/>
    <property type="match status" value="1"/>
</dbReference>
<dbReference type="Proteomes" id="UP000276985">
    <property type="component" value="Unassembled WGS sequence"/>
</dbReference>
<evidence type="ECO:0000313" key="4">
    <source>
        <dbReference type="EMBL" id="RTS40567.1"/>
    </source>
</evidence>
<evidence type="ECO:0000313" key="6">
    <source>
        <dbReference type="Proteomes" id="UP000433532"/>
    </source>
</evidence>
<dbReference type="InterPro" id="IPR003615">
    <property type="entry name" value="HNH_nuc"/>
</dbReference>
<protein>
    <recommendedName>
        <fullName evidence="2">HNH nuclease domain-containing protein</fullName>
    </recommendedName>
</protein>
<accession>A0A3G3KUT2</accession>
<evidence type="ECO:0000256" key="1">
    <source>
        <dbReference type="SAM" id="MobiDB-lite"/>
    </source>
</evidence>
<comment type="caution">
    <text evidence="3">The sequence shown here is derived from an EMBL/GenBank/DDBJ whole genome shotgun (WGS) entry which is preliminary data.</text>
</comment>
<name>A0A3G3KUT2_PSEAI</name>
<dbReference type="AlphaFoldDB" id="A0A3G3KUT2"/>
<evidence type="ECO:0000313" key="5">
    <source>
        <dbReference type="Proteomes" id="UP000276985"/>
    </source>
</evidence>
<proteinExistence type="predicted"/>
<organism evidence="3 6">
    <name type="scientific">Pseudomonas aeruginosa</name>
    <dbReference type="NCBI Taxonomy" id="287"/>
    <lineage>
        <taxon>Bacteria</taxon>
        <taxon>Pseudomonadati</taxon>
        <taxon>Pseudomonadota</taxon>
        <taxon>Gammaproteobacteria</taxon>
        <taxon>Pseudomonadales</taxon>
        <taxon>Pseudomonadaceae</taxon>
        <taxon>Pseudomonas</taxon>
    </lineage>
</organism>
<feature type="domain" description="HNH nuclease" evidence="2">
    <location>
        <begin position="51"/>
        <end position="105"/>
    </location>
</feature>
<evidence type="ECO:0000259" key="2">
    <source>
        <dbReference type="Pfam" id="PF13391"/>
    </source>
</evidence>
<feature type="region of interest" description="Disordered" evidence="1">
    <location>
        <begin position="1"/>
        <end position="20"/>
    </location>
</feature>
<reference evidence="3 6" key="2">
    <citation type="submission" date="2019-11" db="EMBL/GenBank/DDBJ databases">
        <title>Genomes of ocular Pseudomonas aeruginosa isolates.</title>
        <authorList>
            <person name="Khan M."/>
            <person name="Rice S.A."/>
            <person name="Willcox M.D.P."/>
            <person name="Stapleton F."/>
        </authorList>
    </citation>
    <scope>NUCLEOTIDE SEQUENCE [LARGE SCALE GENOMIC DNA]</scope>
    <source>
        <strain evidence="3 6">PA221</strain>
    </source>
</reference>
<gene>
    <name evidence="4" type="ORF">DY940_28910</name>
    <name evidence="3" type="ORF">GNQ48_33270</name>
</gene>
<sequence>MPMTSSTSEDKKSRRINFSPDTKLELAKRAGFHCSYPTCLVPTTGPTVDDEGNDSAAGIAIAAHIYPASKNGPRKRDGLTPEQIRNISNGIWLCRTHGTLIDDFQDEFPAEKVIEMKKVREFAQWLSLKLPDVAFFVGFIGVKRLDAIVWKHWPKPDEEKIRVDVISEGIKCTPVSDDPIWTQMPVPPAEFDLKPIPRAASPRSLHIAALPSPTRRESFPAERRRAIDIVSSWGEHAKRWGWDGKGLLINDCYVKITARDPESGDIAEPFLWVRSRSAHVYDYNFIDGESLFLDVDHTAYRVSNLNWHLNVTIKDGECRTTSTLRMLRPIRLPNPYERHEHAEFEAYAQVLEKLACGWEPVGYVGLEPGEWSEPEKVLPEGFPIRSEITEAQFARALQRCARVKLGYELAEVWGICFRFSDAFFSDALDETIIREASEALLAEVGPAPYPISAHGKELVSLNDRHGIRLTTKHGELFFEVAQTIAGIRRTF</sequence>
<reference evidence="4 5" key="1">
    <citation type="submission" date="2018-12" db="EMBL/GenBank/DDBJ databases">
        <title>Pseudomonas aeruginosa Diversity Panel.</title>
        <authorList>
            <person name="Snesrud E."/>
            <person name="Mcgann P."/>
        </authorList>
    </citation>
    <scope>NUCLEOTIDE SEQUENCE [LARGE SCALE GENOMIC DNA]</scope>
    <source>
        <strain evidence="4 5">MRSN6241</strain>
    </source>
</reference>
<dbReference type="EMBL" id="WOAD01000113">
    <property type="protein sequence ID" value="MUI39811.1"/>
    <property type="molecule type" value="Genomic_DNA"/>
</dbReference>